<keyword evidence="3 6" id="KW-0812">Transmembrane</keyword>
<evidence type="ECO:0000256" key="4">
    <source>
        <dbReference type="ARBA" id="ARBA00022989"/>
    </source>
</evidence>
<feature type="transmembrane region" description="Helical" evidence="6">
    <location>
        <begin position="75"/>
        <end position="94"/>
    </location>
</feature>
<evidence type="ECO:0000256" key="2">
    <source>
        <dbReference type="ARBA" id="ARBA00022448"/>
    </source>
</evidence>
<dbReference type="EMBL" id="UINC01181707">
    <property type="protein sequence ID" value="SVD91530.1"/>
    <property type="molecule type" value="Genomic_DNA"/>
</dbReference>
<evidence type="ECO:0000256" key="1">
    <source>
        <dbReference type="ARBA" id="ARBA00004141"/>
    </source>
</evidence>
<dbReference type="PANTHER" id="PTHR42718">
    <property type="entry name" value="MAJOR FACILITATOR SUPERFAMILY MULTIDRUG TRANSPORTER MFSC"/>
    <property type="match status" value="1"/>
</dbReference>
<dbReference type="GO" id="GO:0022857">
    <property type="term" value="F:transmembrane transporter activity"/>
    <property type="evidence" value="ECO:0007669"/>
    <property type="project" value="InterPro"/>
</dbReference>
<evidence type="ECO:0000256" key="6">
    <source>
        <dbReference type="SAM" id="Phobius"/>
    </source>
</evidence>
<keyword evidence="4 6" id="KW-1133">Transmembrane helix</keyword>
<feature type="non-terminal residue" evidence="8">
    <location>
        <position position="153"/>
    </location>
</feature>
<sequence>MRLEYKYIVALVSVFGLFMNLIDLTIVNVAMPVLATDLQASPSQVQWVLTGYLVALAVCIPISGWAGDKFGMKRLFIISLVLFTLGSTLCAFAWNVESLIFFRLVQGAAGGLLTPVGTALVFRAFPPNERSKASALIVVPTTIAPASGPLLGG</sequence>
<organism evidence="8">
    <name type="scientific">marine metagenome</name>
    <dbReference type="NCBI Taxonomy" id="408172"/>
    <lineage>
        <taxon>unclassified sequences</taxon>
        <taxon>metagenomes</taxon>
        <taxon>ecological metagenomes</taxon>
    </lineage>
</organism>
<evidence type="ECO:0000313" key="8">
    <source>
        <dbReference type="EMBL" id="SVD91530.1"/>
    </source>
</evidence>
<comment type="subcellular location">
    <subcellularLocation>
        <location evidence="1">Membrane</location>
        <topology evidence="1">Multi-pass membrane protein</topology>
    </subcellularLocation>
</comment>
<dbReference type="PROSITE" id="PS50850">
    <property type="entry name" value="MFS"/>
    <property type="match status" value="1"/>
</dbReference>
<feature type="transmembrane region" description="Helical" evidence="6">
    <location>
        <begin position="7"/>
        <end position="27"/>
    </location>
</feature>
<dbReference type="Pfam" id="PF07690">
    <property type="entry name" value="MFS_1"/>
    <property type="match status" value="1"/>
</dbReference>
<accession>A0A382Z8B8</accession>
<dbReference type="Gene3D" id="1.20.1720.10">
    <property type="entry name" value="Multidrug resistance protein D"/>
    <property type="match status" value="1"/>
</dbReference>
<protein>
    <recommendedName>
        <fullName evidence="7">Major facilitator superfamily (MFS) profile domain-containing protein</fullName>
    </recommendedName>
</protein>
<dbReference type="GO" id="GO:0016020">
    <property type="term" value="C:membrane"/>
    <property type="evidence" value="ECO:0007669"/>
    <property type="project" value="UniProtKB-SubCell"/>
</dbReference>
<gene>
    <name evidence="8" type="ORF">METZ01_LOCUS444384</name>
</gene>
<evidence type="ECO:0000256" key="3">
    <source>
        <dbReference type="ARBA" id="ARBA00022692"/>
    </source>
</evidence>
<keyword evidence="2" id="KW-0813">Transport</keyword>
<dbReference type="InterPro" id="IPR011701">
    <property type="entry name" value="MFS"/>
</dbReference>
<evidence type="ECO:0000259" key="7">
    <source>
        <dbReference type="PROSITE" id="PS50850"/>
    </source>
</evidence>
<feature type="transmembrane region" description="Helical" evidence="6">
    <location>
        <begin position="47"/>
        <end position="66"/>
    </location>
</feature>
<proteinExistence type="predicted"/>
<dbReference type="AlphaFoldDB" id="A0A382Z8B8"/>
<dbReference type="InterPro" id="IPR020846">
    <property type="entry name" value="MFS_dom"/>
</dbReference>
<name>A0A382Z8B8_9ZZZZ</name>
<feature type="domain" description="Major facilitator superfamily (MFS) profile" evidence="7">
    <location>
        <begin position="9"/>
        <end position="153"/>
    </location>
</feature>
<feature type="transmembrane region" description="Helical" evidence="6">
    <location>
        <begin position="100"/>
        <end position="122"/>
    </location>
</feature>
<keyword evidence="5 6" id="KW-0472">Membrane</keyword>
<reference evidence="8" key="1">
    <citation type="submission" date="2018-05" db="EMBL/GenBank/DDBJ databases">
        <authorList>
            <person name="Lanie J.A."/>
            <person name="Ng W.-L."/>
            <person name="Kazmierczak K.M."/>
            <person name="Andrzejewski T.M."/>
            <person name="Davidsen T.M."/>
            <person name="Wayne K.J."/>
            <person name="Tettelin H."/>
            <person name="Glass J.I."/>
            <person name="Rusch D."/>
            <person name="Podicherti R."/>
            <person name="Tsui H.-C.T."/>
            <person name="Winkler M.E."/>
        </authorList>
    </citation>
    <scope>NUCLEOTIDE SEQUENCE</scope>
</reference>
<dbReference type="InterPro" id="IPR036259">
    <property type="entry name" value="MFS_trans_sf"/>
</dbReference>
<evidence type="ECO:0000256" key="5">
    <source>
        <dbReference type="ARBA" id="ARBA00023136"/>
    </source>
</evidence>
<dbReference type="SUPFAM" id="SSF103473">
    <property type="entry name" value="MFS general substrate transporter"/>
    <property type="match status" value="1"/>
</dbReference>
<dbReference type="PANTHER" id="PTHR42718:SF9">
    <property type="entry name" value="MAJOR FACILITATOR SUPERFAMILY MULTIDRUG TRANSPORTER MFSC"/>
    <property type="match status" value="1"/>
</dbReference>